<dbReference type="PANTHER" id="PTHR30451:SF5">
    <property type="entry name" value="SLR0019 PROTEIN"/>
    <property type="match status" value="1"/>
</dbReference>
<accession>A0A217EU11</accession>
<name>A0A217EU11_ENTAS</name>
<feature type="chain" id="PRO_5012081115" description="Fimbrial biogenesis outer membrane usher protein" evidence="1">
    <location>
        <begin position="28"/>
        <end position="783"/>
    </location>
</feature>
<dbReference type="Gene3D" id="2.60.40.2610">
    <property type="entry name" value="Outer membrane usher protein FimD, plug domain"/>
    <property type="match status" value="1"/>
</dbReference>
<organism evidence="2">
    <name type="scientific">Enterobacter asburiae</name>
    <dbReference type="NCBI Taxonomy" id="61645"/>
    <lineage>
        <taxon>Bacteria</taxon>
        <taxon>Pseudomonadati</taxon>
        <taxon>Pseudomonadota</taxon>
        <taxon>Gammaproteobacteria</taxon>
        <taxon>Enterobacterales</taxon>
        <taxon>Enterobacteriaceae</taxon>
        <taxon>Enterobacter</taxon>
        <taxon>Enterobacter cloacae complex</taxon>
    </lineage>
</organism>
<evidence type="ECO:0000256" key="1">
    <source>
        <dbReference type="SAM" id="SignalP"/>
    </source>
</evidence>
<dbReference type="GO" id="GO:0009297">
    <property type="term" value="P:pilus assembly"/>
    <property type="evidence" value="ECO:0007669"/>
    <property type="project" value="InterPro"/>
</dbReference>
<proteinExistence type="predicted"/>
<dbReference type="InterPro" id="IPR043142">
    <property type="entry name" value="PapC-like_C_sf"/>
</dbReference>
<dbReference type="RefSeq" id="WP_172689125.1">
    <property type="nucleotide sequence ID" value="NZ_KX912253.1"/>
</dbReference>
<dbReference type="GO" id="GO:0015473">
    <property type="term" value="F:fimbrial usher porin activity"/>
    <property type="evidence" value="ECO:0007669"/>
    <property type="project" value="InterPro"/>
</dbReference>
<keyword evidence="2" id="KW-0614">Plasmid</keyword>
<dbReference type="InterPro" id="IPR000015">
    <property type="entry name" value="Fimb_usher"/>
</dbReference>
<dbReference type="Pfam" id="PF00577">
    <property type="entry name" value="Usher"/>
    <property type="match status" value="1"/>
</dbReference>
<dbReference type="PANTHER" id="PTHR30451">
    <property type="entry name" value="OUTER MEMBRANE USHER PROTEIN"/>
    <property type="match status" value="1"/>
</dbReference>
<dbReference type="AlphaFoldDB" id="A0A217EU11"/>
<protein>
    <recommendedName>
        <fullName evidence="3">Fimbrial biogenesis outer membrane usher protein</fullName>
    </recommendedName>
</protein>
<dbReference type="GO" id="GO:0009279">
    <property type="term" value="C:cell outer membrane"/>
    <property type="evidence" value="ECO:0007669"/>
    <property type="project" value="TreeGrafter"/>
</dbReference>
<sequence length="783" mass="85971">MVFPSSFVSRLLAGSLLFICSSSITEATEHTSAARRQEPDVSDEALHTVYLDVIINGVSRGFYPFDIQGERIFANSEVLSEIGLTRDFYNKDTVELSAYQGVSIEFNPHLQLIKLETADSNTTLDRVLYGISDQFIPAEPTSVGAVLNYQLLHNTDKQNSSSGIFSELRGMSSMATFSTSMVNSFDYGDDRKITTKRLDTRLDSLWQETNLTLQAGDAVTDILSWTRPYRFAGIKISNTTPLSPGRTKVAPLEFEFTPKAPSEIDLLLDGSNSFRQRIPGGPFTLLTIPPSKGFSNAELWITDRQTGEKKLITKPVYFSANQLKAGASEWSIDTGFYRSHYGVKSNAYDDQLLINANGRYGLNRNISLENHAEVAKSFRNAGAGVVVTPHPYLGELTWNRSFSNYNGYAGERSAATHQWNNRFFYSKFSWETFSKVFKDIPSLYGNDIAKRNITASMGIGTDNFGFFSLSHTDTMTHTDSQYRTLSLSWQKGIADFLSLYITHRITTGNLNDASYFAGVSVPLGNTYVAYNSRYNDGAAFHSLSLSDNSRGESGFSWKGRMSSAPAYNFADGDIEYQGTYATFSGNVSTEGSISLGVAGSLAYLNNNLYAGRPIQDAFASVSTSGIGGVPVYVDNRLAGVTNSSGYLFLPQLSSFQQNKISIDTLSLPADYEFSDIEKVIVPADKSGNIIRFDIKSARAAILVLTNHHGEYLPAGTVLKVNSGKEEFIVGFEGQVYIKGLNNENSFIAHLADAGGGIPGLCSGQFSHHSDSRDAVQTYRVTCL</sequence>
<feature type="signal peptide" evidence="1">
    <location>
        <begin position="1"/>
        <end position="27"/>
    </location>
</feature>
<evidence type="ECO:0000313" key="2">
    <source>
        <dbReference type="EMBL" id="AQZ19788.1"/>
    </source>
</evidence>
<keyword evidence="1" id="KW-0732">Signal</keyword>
<dbReference type="Gene3D" id="2.60.40.2070">
    <property type="match status" value="1"/>
</dbReference>
<evidence type="ECO:0008006" key="3">
    <source>
        <dbReference type="Google" id="ProtNLM"/>
    </source>
</evidence>
<geneLocation type="plasmid" evidence="2">
    <name>pJF-587</name>
</geneLocation>
<reference evidence="2" key="1">
    <citation type="journal article" date="2017" name="J. Antimicrob. Chemother.">
        <title>FRI-2 carbapenemase-producing Enterobacter cloacae complex in the UK.</title>
        <authorList>
            <person name="Meunier D."/>
            <person name="Findlay J."/>
            <person name="Doumith M."/>
            <person name="Godoy D."/>
            <person name="Perry C."/>
            <person name="Pike R."/>
            <person name="Gronthoud F."/>
            <person name="Shryane T."/>
            <person name="Poirel L."/>
            <person name="Welfare W."/>
            <person name="Woodford N."/>
            <person name="Hopkins K.L."/>
        </authorList>
    </citation>
    <scope>NUCLEOTIDE SEQUENCE</scope>
    <source>
        <strain evidence="2">H162620587</strain>
        <plasmid evidence="2">pJF-587</plasmid>
    </source>
</reference>
<dbReference type="InterPro" id="IPR042186">
    <property type="entry name" value="FimD_plug_dom"/>
</dbReference>
<dbReference type="EMBL" id="KX912253">
    <property type="protein sequence ID" value="AQZ19788.1"/>
    <property type="molecule type" value="Genomic_DNA"/>
</dbReference>